<evidence type="ECO:0000259" key="2">
    <source>
        <dbReference type="PROSITE" id="PS50076"/>
    </source>
</evidence>
<feature type="compositionally biased region" description="Polar residues" evidence="1">
    <location>
        <begin position="256"/>
        <end position="267"/>
    </location>
</feature>
<dbReference type="InterPro" id="IPR036869">
    <property type="entry name" value="J_dom_sf"/>
</dbReference>
<dbReference type="Gene3D" id="3.30.70.20">
    <property type="match status" value="1"/>
</dbReference>
<dbReference type="InterPro" id="IPR001623">
    <property type="entry name" value="DnaJ_domain"/>
</dbReference>
<evidence type="ECO:0000256" key="1">
    <source>
        <dbReference type="SAM" id="MobiDB-lite"/>
    </source>
</evidence>
<dbReference type="Proteomes" id="UP001457282">
    <property type="component" value="Unassembled WGS sequence"/>
</dbReference>
<accession>A0AAW1WLU6</accession>
<sequence>MSTVLTVVSISQFSAPKAFQVQHQYYTTSKPILRQGCSTAIRCCNKESGERVNTIGKNYYELLGVAVDSDSKKIKQAYRNLQKIYHPDVVGQEGHEYTLKLNEAYKVLIREDLRKEYDASLGQRRVSFRGNSSTFDGSSWKGPLRPQALFVDETACIGCRECVHQASSTFVFDETLGCARVKLQYGDDDQKIEVSVDSCPVNCIHWVEREELPVLEFLIQPQPKQGYGIFGGGWERPANVFMAAKTFNKQRKVEAENQNQQRRNPSASVEEETPAQAKARAEASMKIKMEGFSKFWHWQK</sequence>
<dbReference type="SUPFAM" id="SSF46565">
    <property type="entry name" value="Chaperone J-domain"/>
    <property type="match status" value="1"/>
</dbReference>
<reference evidence="3 4" key="1">
    <citation type="journal article" date="2023" name="G3 (Bethesda)">
        <title>A chromosome-length genome assembly and annotation of blackberry (Rubus argutus, cv. 'Hillquist').</title>
        <authorList>
            <person name="Bruna T."/>
            <person name="Aryal R."/>
            <person name="Dudchenko O."/>
            <person name="Sargent D.J."/>
            <person name="Mead D."/>
            <person name="Buti M."/>
            <person name="Cavallini A."/>
            <person name="Hytonen T."/>
            <person name="Andres J."/>
            <person name="Pham M."/>
            <person name="Weisz D."/>
            <person name="Mascagni F."/>
            <person name="Usai G."/>
            <person name="Natali L."/>
            <person name="Bassil N."/>
            <person name="Fernandez G.E."/>
            <person name="Lomsadze A."/>
            <person name="Armour M."/>
            <person name="Olukolu B."/>
            <person name="Poorten T."/>
            <person name="Britton C."/>
            <person name="Davik J."/>
            <person name="Ashrafi H."/>
            <person name="Aiden E.L."/>
            <person name="Borodovsky M."/>
            <person name="Worthington M."/>
        </authorList>
    </citation>
    <scope>NUCLEOTIDE SEQUENCE [LARGE SCALE GENOMIC DNA]</scope>
    <source>
        <strain evidence="3">PI 553951</strain>
    </source>
</reference>
<dbReference type="PANTHER" id="PTHR45295">
    <property type="entry name" value="CHAPERONE PROTEIN DNAJ C76, CHLOROPLASTIC"/>
    <property type="match status" value="1"/>
</dbReference>
<evidence type="ECO:0000313" key="4">
    <source>
        <dbReference type="Proteomes" id="UP001457282"/>
    </source>
</evidence>
<proteinExistence type="predicted"/>
<dbReference type="CDD" id="cd06257">
    <property type="entry name" value="DnaJ"/>
    <property type="match status" value="1"/>
</dbReference>
<gene>
    <name evidence="3" type="ORF">M0R45_033674</name>
</gene>
<feature type="region of interest" description="Disordered" evidence="1">
    <location>
        <begin position="254"/>
        <end position="282"/>
    </location>
</feature>
<dbReference type="PRINTS" id="PR00625">
    <property type="entry name" value="JDOMAIN"/>
</dbReference>
<dbReference type="Pfam" id="PF13370">
    <property type="entry name" value="Fer4_13"/>
    <property type="match status" value="1"/>
</dbReference>
<dbReference type="SUPFAM" id="SSF54862">
    <property type="entry name" value="4Fe-4S ferredoxins"/>
    <property type="match status" value="1"/>
</dbReference>
<dbReference type="SMART" id="SM00271">
    <property type="entry name" value="DnaJ"/>
    <property type="match status" value="1"/>
</dbReference>
<dbReference type="EMBL" id="JBEDUW010000006">
    <property type="protein sequence ID" value="KAK9925347.1"/>
    <property type="molecule type" value="Genomic_DNA"/>
</dbReference>
<dbReference type="Pfam" id="PF00226">
    <property type="entry name" value="DnaJ"/>
    <property type="match status" value="1"/>
</dbReference>
<name>A0AAW1WLU6_RUBAR</name>
<organism evidence="3 4">
    <name type="scientific">Rubus argutus</name>
    <name type="common">Southern blackberry</name>
    <dbReference type="NCBI Taxonomy" id="59490"/>
    <lineage>
        <taxon>Eukaryota</taxon>
        <taxon>Viridiplantae</taxon>
        <taxon>Streptophyta</taxon>
        <taxon>Embryophyta</taxon>
        <taxon>Tracheophyta</taxon>
        <taxon>Spermatophyta</taxon>
        <taxon>Magnoliopsida</taxon>
        <taxon>eudicotyledons</taxon>
        <taxon>Gunneridae</taxon>
        <taxon>Pentapetalae</taxon>
        <taxon>rosids</taxon>
        <taxon>fabids</taxon>
        <taxon>Rosales</taxon>
        <taxon>Rosaceae</taxon>
        <taxon>Rosoideae</taxon>
        <taxon>Rosoideae incertae sedis</taxon>
        <taxon>Rubus</taxon>
    </lineage>
</organism>
<evidence type="ECO:0000313" key="3">
    <source>
        <dbReference type="EMBL" id="KAK9925347.1"/>
    </source>
</evidence>
<dbReference type="PANTHER" id="PTHR45295:SF4">
    <property type="entry name" value="OS06G0474800 PROTEIN"/>
    <property type="match status" value="1"/>
</dbReference>
<dbReference type="PROSITE" id="PS50076">
    <property type="entry name" value="DNAJ_2"/>
    <property type="match status" value="1"/>
</dbReference>
<feature type="domain" description="J" evidence="2">
    <location>
        <begin position="58"/>
        <end position="121"/>
    </location>
</feature>
<keyword evidence="4" id="KW-1185">Reference proteome</keyword>
<dbReference type="Gene3D" id="1.10.287.110">
    <property type="entry name" value="DnaJ domain"/>
    <property type="match status" value="1"/>
</dbReference>
<protein>
    <recommendedName>
        <fullName evidence="2">J domain-containing protein</fullName>
    </recommendedName>
</protein>
<dbReference type="AlphaFoldDB" id="A0AAW1WLU6"/>
<comment type="caution">
    <text evidence="3">The sequence shown here is derived from an EMBL/GenBank/DDBJ whole genome shotgun (WGS) entry which is preliminary data.</text>
</comment>